<protein>
    <submittedName>
        <fullName evidence="3">Formimidoylglutamate deiminase</fullName>
        <ecNumber evidence="3">3.5.3.13</ecNumber>
    </submittedName>
</protein>
<keyword evidence="1 3" id="KW-0378">Hydrolase</keyword>
<dbReference type="AlphaFoldDB" id="A0A3L8NX88"/>
<dbReference type="InterPro" id="IPR010252">
    <property type="entry name" value="HutF"/>
</dbReference>
<organism evidence="3 4">
    <name type="scientific">Nocardioides mangrovicus</name>
    <dbReference type="NCBI Taxonomy" id="2478913"/>
    <lineage>
        <taxon>Bacteria</taxon>
        <taxon>Bacillati</taxon>
        <taxon>Actinomycetota</taxon>
        <taxon>Actinomycetes</taxon>
        <taxon>Propionibacteriales</taxon>
        <taxon>Nocardioidaceae</taxon>
        <taxon>Nocardioides</taxon>
    </lineage>
</organism>
<dbReference type="GO" id="GO:0050416">
    <property type="term" value="F:formimidoylglutamate deiminase activity"/>
    <property type="evidence" value="ECO:0007669"/>
    <property type="project" value="UniProtKB-EC"/>
</dbReference>
<dbReference type="SUPFAM" id="SSF51556">
    <property type="entry name" value="Metallo-dependent hydrolases"/>
    <property type="match status" value="1"/>
</dbReference>
<dbReference type="RefSeq" id="WP_121807382.1">
    <property type="nucleotide sequence ID" value="NZ_RDBE01000010.1"/>
</dbReference>
<name>A0A3L8NX88_9ACTN</name>
<evidence type="ECO:0000313" key="3">
    <source>
        <dbReference type="EMBL" id="RLV47876.1"/>
    </source>
</evidence>
<dbReference type="Gene3D" id="2.30.40.10">
    <property type="entry name" value="Urease, subunit C, domain 1"/>
    <property type="match status" value="1"/>
</dbReference>
<dbReference type="NCBIfam" id="NF006681">
    <property type="entry name" value="PRK09229.1-2"/>
    <property type="match status" value="1"/>
</dbReference>
<evidence type="ECO:0000259" key="2">
    <source>
        <dbReference type="Pfam" id="PF01979"/>
    </source>
</evidence>
<dbReference type="EMBL" id="RDBE01000010">
    <property type="protein sequence ID" value="RLV47876.1"/>
    <property type="molecule type" value="Genomic_DNA"/>
</dbReference>
<dbReference type="InterPro" id="IPR006680">
    <property type="entry name" value="Amidohydro-rel"/>
</dbReference>
<comment type="caution">
    <text evidence="3">The sequence shown here is derived from an EMBL/GenBank/DDBJ whole genome shotgun (WGS) entry which is preliminary data.</text>
</comment>
<reference evidence="3 4" key="1">
    <citation type="submission" date="2018-10" db="EMBL/GenBank/DDBJ databases">
        <title>Marmoricola sp. 4Q3S-7 whole genome shotgun sequence.</title>
        <authorList>
            <person name="Li F."/>
        </authorList>
    </citation>
    <scope>NUCLEOTIDE SEQUENCE [LARGE SCALE GENOMIC DNA]</scope>
    <source>
        <strain evidence="3 4">4Q3S-7</strain>
    </source>
</reference>
<dbReference type="Proteomes" id="UP000281708">
    <property type="component" value="Unassembled WGS sequence"/>
</dbReference>
<dbReference type="NCBIfam" id="TIGR02022">
    <property type="entry name" value="hutF"/>
    <property type="match status" value="1"/>
</dbReference>
<gene>
    <name evidence="3" type="ORF">D9V37_17315</name>
</gene>
<feature type="domain" description="Amidohydrolase-related" evidence="2">
    <location>
        <begin position="72"/>
        <end position="434"/>
    </location>
</feature>
<dbReference type="PANTHER" id="PTHR43794">
    <property type="entry name" value="AMINOHYDROLASE SSNA-RELATED"/>
    <property type="match status" value="1"/>
</dbReference>
<dbReference type="SUPFAM" id="SSF51338">
    <property type="entry name" value="Composite domain of metallo-dependent hydrolases"/>
    <property type="match status" value="1"/>
</dbReference>
<keyword evidence="4" id="KW-1185">Reference proteome</keyword>
<dbReference type="PANTHER" id="PTHR43794:SF11">
    <property type="entry name" value="AMIDOHYDROLASE-RELATED DOMAIN-CONTAINING PROTEIN"/>
    <property type="match status" value="1"/>
</dbReference>
<sequence>MSAPAGTTLVLERAFVGGAVRDHVLVEMADGRFTRVETETGTIPIPAQTDVGTIPIPAGAHPGTILVPGLTIPGLANCHSHAFHRALRGRTERGSGSFWTWRDQMYAVAERLDPDTYLALARATYREMVATGITGVGEFHYLHHQPDGTPYADPNAMGEALVAAAQEAGLRIALLDTCYLSAGFGQSPEGVQWRYSDGDAGAWAERVARLTGADDVVVGAAIHSVRAVPRDQLATVASLDGPLHVHLSEQVKENEDCLAAYGVTPTALLDESGALTARTSVVHATHLTDDDVRRLGDARSYACFCPTTERDLGDGIGPSRALHAAGAGLTLGSDSHAVIDLFEEMRAVELDERLATRRRGHWTPEELLEAATAGGHASLGFPDAGSIEVGQRADLVTVALDSVRTAGTGAGPETVVFAASGADVRQVIVGGEVVFTPDDLPGIAAELEQAIGALL</sequence>
<dbReference type="Gene3D" id="3.20.20.140">
    <property type="entry name" value="Metal-dependent hydrolases"/>
    <property type="match status" value="1"/>
</dbReference>
<dbReference type="InterPro" id="IPR050287">
    <property type="entry name" value="MTA/SAH_deaminase"/>
</dbReference>
<evidence type="ECO:0000256" key="1">
    <source>
        <dbReference type="ARBA" id="ARBA00022801"/>
    </source>
</evidence>
<dbReference type="InterPro" id="IPR032466">
    <property type="entry name" value="Metal_Hydrolase"/>
</dbReference>
<dbReference type="EC" id="3.5.3.13" evidence="3"/>
<accession>A0A3L8NX88</accession>
<evidence type="ECO:0000313" key="4">
    <source>
        <dbReference type="Proteomes" id="UP000281708"/>
    </source>
</evidence>
<proteinExistence type="predicted"/>
<dbReference type="Pfam" id="PF01979">
    <property type="entry name" value="Amidohydro_1"/>
    <property type="match status" value="1"/>
</dbReference>
<dbReference type="InterPro" id="IPR011059">
    <property type="entry name" value="Metal-dep_hydrolase_composite"/>
</dbReference>
<dbReference type="OrthoDB" id="3204583at2"/>